<dbReference type="GO" id="GO:0051911">
    <property type="term" value="F:Methanosarcina-phenazine hydrogenase activity"/>
    <property type="evidence" value="ECO:0007669"/>
    <property type="project" value="UniProtKB-EC"/>
</dbReference>
<dbReference type="OrthoDB" id="53175at2157"/>
<reference evidence="2 3" key="1">
    <citation type="journal article" date="2014" name="Appl. Environ. Microbiol.">
        <title>Comparative Genome Analysis of 'Candidatus Methanoplasma termitum' Indicates a New Mode of Energy Metabolism in the Seventh Order of Methanogens.</title>
        <authorList>
            <person name="Lang K."/>
            <person name="Schuldes J."/>
            <person name="Klingl A."/>
            <person name="Poehlein A."/>
            <person name="Daniel R."/>
            <person name="Brune A."/>
        </authorList>
    </citation>
    <scope>NUCLEOTIDE SEQUENCE [LARGE SCALE GENOMIC DNA]</scope>
    <source>
        <strain evidence="3">Mpt1</strain>
    </source>
</reference>
<feature type="transmembrane region" description="Helical" evidence="1">
    <location>
        <begin position="74"/>
        <end position="95"/>
    </location>
</feature>
<evidence type="ECO:0000313" key="2">
    <source>
        <dbReference type="EMBL" id="AIZ57122.1"/>
    </source>
</evidence>
<proteinExistence type="predicted"/>
<name>A0A0A7LFU4_9ARCH</name>
<feature type="transmembrane region" description="Helical" evidence="1">
    <location>
        <begin position="50"/>
        <end position="68"/>
    </location>
</feature>
<keyword evidence="3" id="KW-1185">Reference proteome</keyword>
<dbReference type="RefSeq" id="WP_052399319.1">
    <property type="nucleotide sequence ID" value="NZ_CP010070.1"/>
</dbReference>
<keyword evidence="1" id="KW-0472">Membrane</keyword>
<gene>
    <name evidence="2" type="primary">fpoJ</name>
    <name evidence="2" type="ORF">Mpt1_c12600</name>
</gene>
<feature type="transmembrane region" description="Helical" evidence="1">
    <location>
        <begin position="24"/>
        <end position="43"/>
    </location>
</feature>
<dbReference type="InterPro" id="IPR001457">
    <property type="entry name" value="NADH_UbQ/plastoQ_OxRdtase_su6"/>
</dbReference>
<dbReference type="Pfam" id="PF00499">
    <property type="entry name" value="Oxidored_q3"/>
    <property type="match status" value="1"/>
</dbReference>
<dbReference type="STRING" id="1577791.Mpt1_c12600"/>
<keyword evidence="1" id="KW-1133">Transmembrane helix</keyword>
<dbReference type="GO" id="GO:0008137">
    <property type="term" value="F:NADH dehydrogenase (ubiquinone) activity"/>
    <property type="evidence" value="ECO:0007669"/>
    <property type="project" value="InterPro"/>
</dbReference>
<keyword evidence="2" id="KW-0560">Oxidoreductase</keyword>
<dbReference type="EMBL" id="CP010070">
    <property type="protein sequence ID" value="AIZ57122.1"/>
    <property type="molecule type" value="Genomic_DNA"/>
</dbReference>
<dbReference type="AlphaFoldDB" id="A0A0A7LFU4"/>
<sequence length="109" mass="12125">MGLMLDIWNGFCNVMGYLWTNSDLVAFVVLAAIAIAAALYVVTAKEVVHSAFYLALVFVCVAVTYFFLEAEFVGVIQMLVYVGAITILFAFSIMLTRRYIMRSEGDSDE</sequence>
<keyword evidence="1" id="KW-0812">Transmembrane</keyword>
<organism evidence="2 3">
    <name type="scientific">Candidatus Methanoplasma termitum</name>
    <dbReference type="NCBI Taxonomy" id="1577791"/>
    <lineage>
        <taxon>Archaea</taxon>
        <taxon>Methanobacteriati</taxon>
        <taxon>Thermoplasmatota</taxon>
        <taxon>Thermoplasmata</taxon>
        <taxon>Methanomassiliicoccales</taxon>
        <taxon>Methanomassiliicoccaceae</taxon>
        <taxon>Candidatus Methanoplasma</taxon>
    </lineage>
</organism>
<dbReference type="EC" id="1.12.98.3" evidence="2"/>
<dbReference type="Proteomes" id="UP000030787">
    <property type="component" value="Chromosome"/>
</dbReference>
<dbReference type="KEGG" id="mear:Mpt1_c12600"/>
<evidence type="ECO:0000313" key="3">
    <source>
        <dbReference type="Proteomes" id="UP000030787"/>
    </source>
</evidence>
<dbReference type="PANTHER" id="PTHR33269">
    <property type="entry name" value="NADH-UBIQUINONE OXIDOREDUCTASE CHAIN 6"/>
    <property type="match status" value="1"/>
</dbReference>
<evidence type="ECO:0000256" key="1">
    <source>
        <dbReference type="SAM" id="Phobius"/>
    </source>
</evidence>
<dbReference type="HOGENOM" id="CLU_170071_1_0_2"/>
<dbReference type="Gene3D" id="1.20.120.1200">
    <property type="entry name" value="NADH-ubiquinone/plastoquinone oxidoreductase chain 6, subunit NuoJ"/>
    <property type="match status" value="1"/>
</dbReference>
<dbReference type="InterPro" id="IPR042106">
    <property type="entry name" value="Nuo/plastoQ_OxRdtase_6_NuoJ"/>
</dbReference>
<dbReference type="GeneID" id="24818921"/>
<dbReference type="PANTHER" id="PTHR33269:SF17">
    <property type="entry name" value="NADH-UBIQUINONE OXIDOREDUCTASE CHAIN 6"/>
    <property type="match status" value="1"/>
</dbReference>
<protein>
    <submittedName>
        <fullName evidence="2">FpoJ protein</fullName>
        <ecNumber evidence="2">1.12.98.3</ecNumber>
    </submittedName>
</protein>
<accession>A0A0A7LFU4</accession>